<dbReference type="Pfam" id="PF07944">
    <property type="entry name" value="Beta-AFase-like_GH127_cat"/>
    <property type="match status" value="1"/>
</dbReference>
<dbReference type="InterPro" id="IPR049046">
    <property type="entry name" value="Beta-AFase-like_GH127_middle"/>
</dbReference>
<organism evidence="4 5">
    <name type="scientific">Colletotrichum plurivorum</name>
    <dbReference type="NCBI Taxonomy" id="2175906"/>
    <lineage>
        <taxon>Eukaryota</taxon>
        <taxon>Fungi</taxon>
        <taxon>Dikarya</taxon>
        <taxon>Ascomycota</taxon>
        <taxon>Pezizomycotina</taxon>
        <taxon>Sordariomycetes</taxon>
        <taxon>Hypocreomycetidae</taxon>
        <taxon>Glomerellales</taxon>
        <taxon>Glomerellaceae</taxon>
        <taxon>Colletotrichum</taxon>
        <taxon>Colletotrichum orchidearum species complex</taxon>
    </lineage>
</organism>
<reference evidence="4" key="1">
    <citation type="journal article" date="2020" name="Phytopathology">
        <title>Genome Sequence Resources of Colletotrichum truncatum, C. plurivorum, C. musicola, and C. sojae: Four Species Pathogenic to Soybean (Glycine max).</title>
        <authorList>
            <person name="Rogerio F."/>
            <person name="Boufleur T.R."/>
            <person name="Ciampi-Guillardi M."/>
            <person name="Sukno S.A."/>
            <person name="Thon M.R."/>
            <person name="Massola Junior N.S."/>
            <person name="Baroncelli R."/>
        </authorList>
    </citation>
    <scope>NUCLEOTIDE SEQUENCE</scope>
    <source>
        <strain evidence="4">LFN00145</strain>
    </source>
</reference>
<dbReference type="Pfam" id="PF20737">
    <property type="entry name" value="Glyco_hydro127C"/>
    <property type="match status" value="1"/>
</dbReference>
<evidence type="ECO:0000313" key="5">
    <source>
        <dbReference type="Proteomes" id="UP000654918"/>
    </source>
</evidence>
<dbReference type="SUPFAM" id="SSF48208">
    <property type="entry name" value="Six-hairpin glycosidases"/>
    <property type="match status" value="1"/>
</dbReference>
<feature type="domain" description="Non-reducing end beta-L-arabinofuranosidase-like GH127 C-terminal" evidence="3">
    <location>
        <begin position="528"/>
        <end position="637"/>
    </location>
</feature>
<feature type="domain" description="Non-reducing end beta-L-arabinofuranosidase-like GH127 catalytic" evidence="1">
    <location>
        <begin position="25"/>
        <end position="422"/>
    </location>
</feature>
<dbReference type="PANTHER" id="PTHR43465:SF2">
    <property type="entry name" value="DUF1680 DOMAIN PROTEIN (AFU_ORTHOLOGUE AFUA_1G08910)"/>
    <property type="match status" value="1"/>
</dbReference>
<dbReference type="InterPro" id="IPR049049">
    <property type="entry name" value="Beta-AFase-like_GH127_C"/>
</dbReference>
<accession>A0A8H6JNK0</accession>
<comment type="caution">
    <text evidence="4">The sequence shown here is derived from an EMBL/GenBank/DDBJ whole genome shotgun (WGS) entry which is preliminary data.</text>
</comment>
<feature type="domain" description="Non-reducing end beta-L-arabinofuranosidase-like GH127 middle" evidence="2">
    <location>
        <begin position="441"/>
        <end position="510"/>
    </location>
</feature>
<dbReference type="InterPro" id="IPR049174">
    <property type="entry name" value="Beta-AFase-like"/>
</dbReference>
<sequence>MEEVPTRNVDITSPFWSKVRDGSRKKTVPALVKAQKESGHWDCLKWKEGHQPQPHPFWDSDVYKATEAACYFLITNPEDDDDGAMTRDVEEAVDNVRAAQHPDGYINSYYTVRGIEGRWTNLRDMHELYCLGHLLETTVAYETLRAGTDRSGRLLEPAMRAVRHVDSVFGPEPSKKRGYPGHEEIEIGLLRLHELTKDPLPLKLARYFILERGARDEKGEIYFDKEAWARGNDPANWDSFEMRPTYRRPRDYAYHQADVPLVDATELKGHAVRAMYLLTAATDLVRLTGDAGLNTALDKLWRDMVDRKMYVTGGLGAVRQWEGFGHARALPDAEEDGCGCYAETCATFGMIGWCRRMLRLRLVGEYADVMEAGLYNGFLGAVGLDRESFYYENPLRTFTGRPKERSRWFQVACCPPNVAKLLGDLGAFVFGVGDGGDGRVVAVHLYIGSTLRVPGSDAVVHVTTKAPWSGEVEVKWTGSVALALRIPGWADGYTLTGAGPAEVRNGYLYLPEAKDGKVGIVFGLKPRLMYANTKTGKNEICVMRGPLVYCIEDVDNDNIDIDNVALVTAPLRDRAPMKVLDDEVVPVIARGRGLRNTDSSKLYDDKPWVRGEERDLVFIPYYARANRGGNGGMRVWCFRD</sequence>
<dbReference type="Pfam" id="PF20736">
    <property type="entry name" value="Glyco_hydro127M"/>
    <property type="match status" value="1"/>
</dbReference>
<protein>
    <recommendedName>
        <fullName evidence="6">Non-reducing end beta-L-arabinofuranosidase</fullName>
    </recommendedName>
</protein>
<dbReference type="AlphaFoldDB" id="A0A8H6JNK0"/>
<proteinExistence type="predicted"/>
<keyword evidence="5" id="KW-1185">Reference proteome</keyword>
<evidence type="ECO:0000313" key="4">
    <source>
        <dbReference type="EMBL" id="KAF6815925.1"/>
    </source>
</evidence>
<evidence type="ECO:0000259" key="1">
    <source>
        <dbReference type="Pfam" id="PF07944"/>
    </source>
</evidence>
<evidence type="ECO:0000259" key="3">
    <source>
        <dbReference type="Pfam" id="PF20737"/>
    </source>
</evidence>
<dbReference type="PANTHER" id="PTHR43465">
    <property type="entry name" value="DUF1680 DOMAIN PROTEIN (AFU_ORTHOLOGUE AFUA_1G08910)"/>
    <property type="match status" value="1"/>
</dbReference>
<dbReference type="GO" id="GO:0005975">
    <property type="term" value="P:carbohydrate metabolic process"/>
    <property type="evidence" value="ECO:0007669"/>
    <property type="project" value="InterPro"/>
</dbReference>
<gene>
    <name evidence="4" type="ORF">CPLU01_13999</name>
</gene>
<evidence type="ECO:0000259" key="2">
    <source>
        <dbReference type="Pfam" id="PF20736"/>
    </source>
</evidence>
<dbReference type="InterPro" id="IPR008928">
    <property type="entry name" value="6-hairpin_glycosidase_sf"/>
</dbReference>
<dbReference type="InterPro" id="IPR012878">
    <property type="entry name" value="Beta-AFase-like_GH127_cat"/>
</dbReference>
<name>A0A8H6JNK0_9PEZI</name>
<dbReference type="EMBL" id="WIGO01000346">
    <property type="protein sequence ID" value="KAF6815925.1"/>
    <property type="molecule type" value="Genomic_DNA"/>
</dbReference>
<dbReference type="Proteomes" id="UP000654918">
    <property type="component" value="Unassembled WGS sequence"/>
</dbReference>
<evidence type="ECO:0008006" key="6">
    <source>
        <dbReference type="Google" id="ProtNLM"/>
    </source>
</evidence>